<name>A0A6A5QGD5_AMPQU</name>
<keyword evidence="2" id="KW-1185">Reference proteome</keyword>
<dbReference type="PANTHER" id="PTHR28037:SF1">
    <property type="entry name" value="ALCOHOL O-ACETYLTRANSFERASE 1-RELATED"/>
    <property type="match status" value="1"/>
</dbReference>
<keyword evidence="1" id="KW-0808">Transferase</keyword>
<dbReference type="SUPFAM" id="SSF52777">
    <property type="entry name" value="CoA-dependent acyltransferases"/>
    <property type="match status" value="1"/>
</dbReference>
<protein>
    <submittedName>
        <fullName evidence="1">Alcohol acetyltransferase-domain-containing protein</fullName>
    </submittedName>
</protein>
<dbReference type="OrthoDB" id="2150604at2759"/>
<organism evidence="1 2">
    <name type="scientific">Ampelomyces quisqualis</name>
    <name type="common">Powdery mildew agent</name>
    <dbReference type="NCBI Taxonomy" id="50730"/>
    <lineage>
        <taxon>Eukaryota</taxon>
        <taxon>Fungi</taxon>
        <taxon>Dikarya</taxon>
        <taxon>Ascomycota</taxon>
        <taxon>Pezizomycotina</taxon>
        <taxon>Dothideomycetes</taxon>
        <taxon>Pleosporomycetidae</taxon>
        <taxon>Pleosporales</taxon>
        <taxon>Pleosporineae</taxon>
        <taxon>Phaeosphaeriaceae</taxon>
        <taxon>Ampelomyces</taxon>
    </lineage>
</organism>
<dbReference type="AlphaFoldDB" id="A0A6A5QGD5"/>
<dbReference type="EMBL" id="ML979137">
    <property type="protein sequence ID" value="KAF1914791.1"/>
    <property type="molecule type" value="Genomic_DNA"/>
</dbReference>
<accession>A0A6A5QGD5</accession>
<proteinExistence type="predicted"/>
<evidence type="ECO:0000313" key="1">
    <source>
        <dbReference type="EMBL" id="KAF1914791.1"/>
    </source>
</evidence>
<dbReference type="InterPro" id="IPR052058">
    <property type="entry name" value="Alcohol_O-acetyltransferase"/>
</dbReference>
<dbReference type="InterPro" id="IPR023213">
    <property type="entry name" value="CAT-like_dom_sf"/>
</dbReference>
<dbReference type="Gene3D" id="3.30.559.10">
    <property type="entry name" value="Chloramphenicol acetyltransferase-like domain"/>
    <property type="match status" value="1"/>
</dbReference>
<dbReference type="GO" id="GO:0008080">
    <property type="term" value="F:N-acetyltransferase activity"/>
    <property type="evidence" value="ECO:0007669"/>
    <property type="project" value="TreeGrafter"/>
</dbReference>
<dbReference type="Proteomes" id="UP000800096">
    <property type="component" value="Unassembled WGS sequence"/>
</dbReference>
<dbReference type="Pfam" id="PF07247">
    <property type="entry name" value="AATase"/>
    <property type="match status" value="1"/>
</dbReference>
<gene>
    <name evidence="1" type="ORF">BDU57DRAFT_540667</name>
</gene>
<reference evidence="1" key="1">
    <citation type="journal article" date="2020" name="Stud. Mycol.">
        <title>101 Dothideomycetes genomes: a test case for predicting lifestyles and emergence of pathogens.</title>
        <authorList>
            <person name="Haridas S."/>
            <person name="Albert R."/>
            <person name="Binder M."/>
            <person name="Bloem J."/>
            <person name="Labutti K."/>
            <person name="Salamov A."/>
            <person name="Andreopoulos B."/>
            <person name="Baker S."/>
            <person name="Barry K."/>
            <person name="Bills G."/>
            <person name="Bluhm B."/>
            <person name="Cannon C."/>
            <person name="Castanera R."/>
            <person name="Culley D."/>
            <person name="Daum C."/>
            <person name="Ezra D."/>
            <person name="Gonzalez J."/>
            <person name="Henrissat B."/>
            <person name="Kuo A."/>
            <person name="Liang C."/>
            <person name="Lipzen A."/>
            <person name="Lutzoni F."/>
            <person name="Magnuson J."/>
            <person name="Mondo S."/>
            <person name="Nolan M."/>
            <person name="Ohm R."/>
            <person name="Pangilinan J."/>
            <person name="Park H.-J."/>
            <person name="Ramirez L."/>
            <person name="Alfaro M."/>
            <person name="Sun H."/>
            <person name="Tritt A."/>
            <person name="Yoshinaga Y."/>
            <person name="Zwiers L.-H."/>
            <person name="Turgeon B."/>
            <person name="Goodwin S."/>
            <person name="Spatafora J."/>
            <person name="Crous P."/>
            <person name="Grigoriev I."/>
        </authorList>
    </citation>
    <scope>NUCLEOTIDE SEQUENCE</scope>
    <source>
        <strain evidence="1">HMLAC05119</strain>
    </source>
</reference>
<dbReference type="InterPro" id="IPR010828">
    <property type="entry name" value="Atf2/Sli1-like"/>
</dbReference>
<dbReference type="PANTHER" id="PTHR28037">
    <property type="entry name" value="ALCOHOL O-ACETYLTRANSFERASE 1-RELATED"/>
    <property type="match status" value="1"/>
</dbReference>
<evidence type="ECO:0000313" key="2">
    <source>
        <dbReference type="Proteomes" id="UP000800096"/>
    </source>
</evidence>
<sequence>MGGYQSKVQKSSGDVSVGARIRAMGSHEAYQTAMHRFDQYRGTVVACRYYPPAGLAPTALKNSIVNALARVVLDQPHLHVGITDEETRHPAFVRLDHLSLRDHVEWLTCDDDSQIEKVYVDTMQSQLDSRFDNLSTRPGWRLIILQGTNTNALHILYVWNHAHHDGMSGKIFHRQFLHALNETAAPDKALVDMSAPDWTLVLPNDVDKLPPNGEIICSWPLEYGFFLKWAYNDFKPVSFFPGAPHAFWAPIKCTPYATRFRTFTINSETVENIVSTCRMHDTTVTGLMHALVLVSLTCSLEPASGTGFASRTPYDLRHFLPARTPEYPWLDPKESMCNWDSVLDHEFAPELVARIREIMANAGTNADLPQSLPEDVMDAIWSTSAQIRAEIAARIAMGTRNDLLAVMGWCPDWNIQQQREARRTRYLSWLVTNIGVVEGKSQEKAGWSFDRAELVLSAEVPSAAFSVSLMTVKGEQMCVTCSWQEAAVEERIGNKLLSDLETWLNGIGA</sequence>